<sequence length="773" mass="90408">MREQEIDIDFLISLVQERPSVAATLLRCDTVRRRNAANSVICLWNKHQIFIHERLDFEDSAKHITPDFPVKEICLVSNYLLALDYNYNIYQVSLKFKSSAAKRSKQNFQIKDQNILTLKTINNDVISLKCKDNSYFICAYKVDADVQISKQILIKEYSKEIKPHLYPYKLTSTEFDVLKEVFNCRSSWSNHYLIIISVDKTVFGCLFSSTAEDIKLVQIYRCATTISDLKILKRNCPEIIIGLTTGTVIRLTLNRERNCDIVHLNTSICKFLEFDESIIYTDGLTLWKAESPFNDIKLKQFLVKQVKDIIKCREQIICTTYHNFIYILSVEDESCYLKPNLIEKYCSVDRLLNKTQYYNKLLEEINKLEILINKIETERNYIKAIALSNKHEVMDTVLSYSSTVFDNFEDLLYMDKIAFTDNPKDIFEKDMFLILISISCLDPEQDFKKILSGLLGDFRIHITLSTNKKILKTYTIKHEDELKKMNIVVTLDRKNLDLMKRLFSHVQLIAKVPGVLDENESLWISLHEKTMELTCDNFIVSSQKSNIIYLKQNFKDVGDSVLDTAIKKFNTFFEITKSENIKTNDWVFYVKLPSNYKEILESDLYKNFHSRKRQYLKEQTSELFIKSQTTLQLLVGNEKTEVEIINDGFLNPILKVSSANPKIALDMRNFFSTLIYNDYSGLDSDLFANWSLYTTLETLQREIKKFVESGTRDDFLEEHNTFQRNIIANLPIYYAFYLFFLDPYIITVFNLNPNFLHILNQNRIPLKSNSDPA</sequence>
<evidence type="ECO:0000313" key="2">
    <source>
        <dbReference type="Proteomes" id="UP001152562"/>
    </source>
</evidence>
<gene>
    <name evidence="1" type="ORF">PIBRA_LOCUS1441</name>
</gene>
<proteinExistence type="predicted"/>
<accession>A0A9P0SUV9</accession>
<reference evidence="1" key="1">
    <citation type="submission" date="2022-05" db="EMBL/GenBank/DDBJ databases">
        <authorList>
            <person name="Okamura Y."/>
        </authorList>
    </citation>
    <scope>NUCLEOTIDE SEQUENCE</scope>
</reference>
<organism evidence="1 2">
    <name type="scientific">Pieris brassicae</name>
    <name type="common">White butterfly</name>
    <name type="synonym">Large white butterfly</name>
    <dbReference type="NCBI Taxonomy" id="7116"/>
    <lineage>
        <taxon>Eukaryota</taxon>
        <taxon>Metazoa</taxon>
        <taxon>Ecdysozoa</taxon>
        <taxon>Arthropoda</taxon>
        <taxon>Hexapoda</taxon>
        <taxon>Insecta</taxon>
        <taxon>Pterygota</taxon>
        <taxon>Neoptera</taxon>
        <taxon>Endopterygota</taxon>
        <taxon>Lepidoptera</taxon>
        <taxon>Glossata</taxon>
        <taxon>Ditrysia</taxon>
        <taxon>Papilionoidea</taxon>
        <taxon>Pieridae</taxon>
        <taxon>Pierinae</taxon>
        <taxon>Pieris</taxon>
    </lineage>
</organism>
<dbReference type="EMBL" id="CALOZG010000002">
    <property type="protein sequence ID" value="CAH3949868.1"/>
    <property type="molecule type" value="Genomic_DNA"/>
</dbReference>
<dbReference type="Proteomes" id="UP001152562">
    <property type="component" value="Unassembled WGS sequence"/>
</dbReference>
<name>A0A9P0SUV9_PIEBR</name>
<keyword evidence="2" id="KW-1185">Reference proteome</keyword>
<protein>
    <submittedName>
        <fullName evidence="1">Uncharacterized protein</fullName>
    </submittedName>
</protein>
<comment type="caution">
    <text evidence="1">The sequence shown here is derived from an EMBL/GenBank/DDBJ whole genome shotgun (WGS) entry which is preliminary data.</text>
</comment>
<evidence type="ECO:0000313" key="1">
    <source>
        <dbReference type="EMBL" id="CAH3949868.1"/>
    </source>
</evidence>
<dbReference type="AlphaFoldDB" id="A0A9P0SUV9"/>